<feature type="transmembrane region" description="Helical" evidence="1">
    <location>
        <begin position="88"/>
        <end position="107"/>
    </location>
</feature>
<feature type="transmembrane region" description="Helical" evidence="1">
    <location>
        <begin position="119"/>
        <end position="138"/>
    </location>
</feature>
<feature type="transmembrane region" description="Helical" evidence="1">
    <location>
        <begin position="66"/>
        <end position="82"/>
    </location>
</feature>
<dbReference type="Proteomes" id="UP000235826">
    <property type="component" value="Chromosome"/>
</dbReference>
<evidence type="ECO:0000256" key="1">
    <source>
        <dbReference type="SAM" id="Phobius"/>
    </source>
</evidence>
<keyword evidence="1" id="KW-0472">Membrane</keyword>
<dbReference type="EMBL" id="CP025791">
    <property type="protein sequence ID" value="AUP79838.1"/>
    <property type="molecule type" value="Genomic_DNA"/>
</dbReference>
<name>A0A2K9PSQ0_9FLAO</name>
<feature type="transmembrane region" description="Helical" evidence="1">
    <location>
        <begin position="41"/>
        <end position="59"/>
    </location>
</feature>
<dbReference type="AlphaFoldDB" id="A0A2K9PSQ0"/>
<feature type="transmembrane region" description="Helical" evidence="1">
    <location>
        <begin position="150"/>
        <end position="169"/>
    </location>
</feature>
<feature type="transmembrane region" description="Helical" evidence="1">
    <location>
        <begin position="204"/>
        <end position="225"/>
    </location>
</feature>
<dbReference type="KEGG" id="fek:C1H87_14450"/>
<evidence type="ECO:0000313" key="3">
    <source>
        <dbReference type="Proteomes" id="UP000235826"/>
    </source>
</evidence>
<keyword evidence="1" id="KW-0812">Transmembrane</keyword>
<reference evidence="2 3" key="1">
    <citation type="submission" date="2018-01" db="EMBL/GenBank/DDBJ databases">
        <title>Complete genome sequence of Flavivirga eckloniae ECD14 isolated from seaweed Ecklonia cava.</title>
        <authorList>
            <person name="Lee J.H."/>
            <person name="Baik K.S."/>
            <person name="Seong C.N."/>
        </authorList>
    </citation>
    <scope>NUCLEOTIDE SEQUENCE [LARGE SCALE GENOMIC DNA]</scope>
    <source>
        <strain evidence="2 3">ECD14</strain>
    </source>
</reference>
<gene>
    <name evidence="2" type="ORF">C1H87_14450</name>
</gene>
<feature type="transmembrane region" description="Helical" evidence="1">
    <location>
        <begin position="178"/>
        <end position="198"/>
    </location>
</feature>
<evidence type="ECO:0000313" key="2">
    <source>
        <dbReference type="EMBL" id="AUP79838.1"/>
    </source>
</evidence>
<keyword evidence="3" id="KW-1185">Reference proteome</keyword>
<proteinExistence type="predicted"/>
<sequence>MKVLKNEIRDLVSQKVLVSIFYIGIIFLDALGSVFPNYLNRQVTLFMPLPLVFIIHVLNAKKKSKLFLLSLVFHFLGLYYFNNPYKAYNGWGIVFHGIAFFLYFLILYRHFQIVSTKRVLKFSFLIMILVGIPTAIYFEGMKKAFLLQETMLYVCCVTLFIFSASILYMENKTKTNRFLLFAAVSILISAYLQGYHLFMGKSDFLVFSSIIFFNLTHYFMCWYLIEKSKQKSALV</sequence>
<accession>A0A2K9PSQ0</accession>
<protein>
    <recommendedName>
        <fullName evidence="4">Lysoplasmalogenase</fullName>
    </recommendedName>
</protein>
<evidence type="ECO:0008006" key="4">
    <source>
        <dbReference type="Google" id="ProtNLM"/>
    </source>
</evidence>
<organism evidence="2 3">
    <name type="scientific">Flavivirga eckloniae</name>
    <dbReference type="NCBI Taxonomy" id="1803846"/>
    <lineage>
        <taxon>Bacteria</taxon>
        <taxon>Pseudomonadati</taxon>
        <taxon>Bacteroidota</taxon>
        <taxon>Flavobacteriia</taxon>
        <taxon>Flavobacteriales</taxon>
        <taxon>Flavobacteriaceae</taxon>
        <taxon>Flavivirga</taxon>
    </lineage>
</organism>
<keyword evidence="1" id="KW-1133">Transmembrane helix</keyword>
<feature type="transmembrane region" description="Helical" evidence="1">
    <location>
        <begin position="16"/>
        <end position="35"/>
    </location>
</feature>